<protein>
    <submittedName>
        <fullName evidence="3">Uncharacterized protein</fullName>
    </submittedName>
</protein>
<organism evidence="3 4">
    <name type="scientific">Rhizopus delemar (strain RA 99-880 / ATCC MYA-4621 / FGSC 9543 / NRRL 43880)</name>
    <name type="common">Mucormycosis agent</name>
    <name type="synonym">Rhizopus arrhizus var. delemar</name>
    <dbReference type="NCBI Taxonomy" id="246409"/>
    <lineage>
        <taxon>Eukaryota</taxon>
        <taxon>Fungi</taxon>
        <taxon>Fungi incertae sedis</taxon>
        <taxon>Mucoromycota</taxon>
        <taxon>Mucoromycotina</taxon>
        <taxon>Mucoromycetes</taxon>
        <taxon>Mucorales</taxon>
        <taxon>Mucorineae</taxon>
        <taxon>Rhizopodaceae</taxon>
        <taxon>Rhizopus</taxon>
    </lineage>
</organism>
<dbReference type="OrthoDB" id="4088568at2759"/>
<reference evidence="3 4" key="1">
    <citation type="journal article" date="2009" name="PLoS Genet.">
        <title>Genomic analysis of the basal lineage fungus Rhizopus oryzae reveals a whole-genome duplication.</title>
        <authorList>
            <person name="Ma L.-J."/>
            <person name="Ibrahim A.S."/>
            <person name="Skory C."/>
            <person name="Grabherr M.G."/>
            <person name="Burger G."/>
            <person name="Butler M."/>
            <person name="Elias M."/>
            <person name="Idnurm A."/>
            <person name="Lang B.F."/>
            <person name="Sone T."/>
            <person name="Abe A."/>
            <person name="Calvo S.E."/>
            <person name="Corrochano L.M."/>
            <person name="Engels R."/>
            <person name="Fu J."/>
            <person name="Hansberg W."/>
            <person name="Kim J.-M."/>
            <person name="Kodira C.D."/>
            <person name="Koehrsen M.J."/>
            <person name="Liu B."/>
            <person name="Miranda-Saavedra D."/>
            <person name="O'Leary S."/>
            <person name="Ortiz-Castellanos L."/>
            <person name="Poulter R."/>
            <person name="Rodriguez-Romero J."/>
            <person name="Ruiz-Herrera J."/>
            <person name="Shen Y.-Q."/>
            <person name="Zeng Q."/>
            <person name="Galagan J."/>
            <person name="Birren B.W."/>
            <person name="Cuomo C.A."/>
            <person name="Wickes B.L."/>
        </authorList>
    </citation>
    <scope>NUCLEOTIDE SEQUENCE [LARGE SCALE GENOMIC DNA]</scope>
    <source>
        <strain evidence="4">RA 99-880 / ATCC MYA-4621 / FGSC 9543 / NRRL 43880</strain>
    </source>
</reference>
<name>I1C449_RHIO9</name>
<evidence type="ECO:0000256" key="1">
    <source>
        <dbReference type="SAM" id="Coils"/>
    </source>
</evidence>
<feature type="coiled-coil region" evidence="1">
    <location>
        <begin position="102"/>
        <end position="188"/>
    </location>
</feature>
<feature type="region of interest" description="Disordered" evidence="2">
    <location>
        <begin position="1"/>
        <end position="22"/>
    </location>
</feature>
<evidence type="ECO:0000313" key="4">
    <source>
        <dbReference type="Proteomes" id="UP000009138"/>
    </source>
</evidence>
<dbReference type="InParanoid" id="I1C449"/>
<dbReference type="EMBL" id="CH476736">
    <property type="protein sequence ID" value="EIE83229.1"/>
    <property type="molecule type" value="Genomic_DNA"/>
</dbReference>
<sequence length="218" mass="25283">MSFISRQRVRQRMNSRITAPSSSEQFMPSIEESLQNWLTRDSSSLTPLLDSCRCCNKINCENLQALVYAIKKLEEDARLAAEIGQSLLHKHEKYVTESTEIKSRLENQLFQAQERVLELEQLLIQSDTILDETQLEAEACNQRSNQLINELNTKTKEVEKLRACKLMARQADIREDNLMSALEDVKQELAASRKSELLLESKYKKLKLKYVYIILIIM</sequence>
<dbReference type="OMA" id="KHEAHAL"/>
<accession>I1C449</accession>
<dbReference type="STRING" id="246409.I1C449"/>
<keyword evidence="4" id="KW-1185">Reference proteome</keyword>
<dbReference type="Proteomes" id="UP000009138">
    <property type="component" value="Unassembled WGS sequence"/>
</dbReference>
<evidence type="ECO:0000313" key="3">
    <source>
        <dbReference type="EMBL" id="EIE83229.1"/>
    </source>
</evidence>
<dbReference type="AlphaFoldDB" id="I1C449"/>
<keyword evidence="1" id="KW-0175">Coiled coil</keyword>
<dbReference type="VEuPathDB" id="FungiDB:RO3G_07934"/>
<dbReference type="eggNOG" id="ENOG502RUQP">
    <property type="taxonomic scope" value="Eukaryota"/>
</dbReference>
<evidence type="ECO:0000256" key="2">
    <source>
        <dbReference type="SAM" id="MobiDB-lite"/>
    </source>
</evidence>
<gene>
    <name evidence="3" type="ORF">RO3G_07934</name>
</gene>
<dbReference type="GeneID" id="93614905"/>
<proteinExistence type="predicted"/>
<dbReference type="RefSeq" id="XP_067518625.1">
    <property type="nucleotide sequence ID" value="XM_067662524.1"/>
</dbReference>